<dbReference type="InterPro" id="IPR050490">
    <property type="entry name" value="Bact_solute-bd_prot1"/>
</dbReference>
<evidence type="ECO:0000256" key="1">
    <source>
        <dbReference type="SAM" id="SignalP"/>
    </source>
</evidence>
<sequence>MKRTSSSEDLQFNRRAALKGLAAAAGLVTIPGALAACSSSTSSPSGGGTSASGGTSGGTISFGSNYSDPAPKQAFAALVSNAKKATGVNISVNTVDHNTFQDDITSYLQGTPNDLATWFAGYRMQYFAAQGLLEPVDDVWDKIGANFSDAVKALCKGADGKYYFVPIYNYPWVVFYNKSTFTQKGYTVPATWDDLITLAKKMKSDGLVPFAFADKDQWPALGMFDILNLRVNGFDYHIKLMHNQASYTDSQVTDVFNQWGELLPYMQSGAAGRIWEDAAKTLEAKQAGMMFQGTNQVAAQYVTDGKKLDDLAFFPFPTINPSFGQDYIDAPMDGFILPAKAKNKDAAKQVLQYIGTGAAEASYLKYDQWDVAVATGAQVPTYNSIQTASVQAMANLKGVAQFGDRDTAPPMATALETAILKFIANPAASGIKPMQSSLASQAKSIF</sequence>
<keyword evidence="1" id="KW-0732">Signal</keyword>
<dbReference type="RefSeq" id="WP_145861260.1">
    <property type="nucleotide sequence ID" value="NZ_RPFW01000009.1"/>
</dbReference>
<name>A0A6P2BPP1_9ACTN</name>
<dbReference type="PROSITE" id="PS51318">
    <property type="entry name" value="TAT"/>
    <property type="match status" value="1"/>
</dbReference>
<dbReference type="PANTHER" id="PTHR43649:SF14">
    <property type="entry name" value="BLR3389 PROTEIN"/>
    <property type="match status" value="1"/>
</dbReference>
<dbReference type="InterPro" id="IPR006059">
    <property type="entry name" value="SBP"/>
</dbReference>
<dbReference type="PANTHER" id="PTHR43649">
    <property type="entry name" value="ARABINOSE-BINDING PROTEIN-RELATED"/>
    <property type="match status" value="1"/>
</dbReference>
<dbReference type="InterPro" id="IPR006311">
    <property type="entry name" value="TAT_signal"/>
</dbReference>
<accession>A0A6P2BPP1</accession>
<dbReference type="AlphaFoldDB" id="A0A6P2BPP1"/>
<proteinExistence type="predicted"/>
<dbReference type="SUPFAM" id="SSF53850">
    <property type="entry name" value="Periplasmic binding protein-like II"/>
    <property type="match status" value="1"/>
</dbReference>
<protein>
    <submittedName>
        <fullName evidence="2">Extracellular solute-binding protein</fullName>
    </submittedName>
</protein>
<dbReference type="Pfam" id="PF01547">
    <property type="entry name" value="SBP_bac_1"/>
    <property type="match status" value="1"/>
</dbReference>
<keyword evidence="3" id="KW-1185">Reference proteome</keyword>
<reference evidence="2 3" key="1">
    <citation type="submission" date="2018-11" db="EMBL/GenBank/DDBJ databases">
        <title>Trebonia kvetii gen.nov., sp.nov., a novel acidophilic actinobacterium, and proposal of the new actinobacterial family Treboniaceae fam. nov.</title>
        <authorList>
            <person name="Rapoport D."/>
            <person name="Sagova-Mareckova M."/>
            <person name="Sedlacek I."/>
            <person name="Provaznik J."/>
            <person name="Kralova S."/>
            <person name="Pavlinic D."/>
            <person name="Benes V."/>
            <person name="Kopecky J."/>
        </authorList>
    </citation>
    <scope>NUCLEOTIDE SEQUENCE [LARGE SCALE GENOMIC DNA]</scope>
    <source>
        <strain evidence="2 3">15Tr583</strain>
    </source>
</reference>
<organism evidence="2 3">
    <name type="scientific">Trebonia kvetii</name>
    <dbReference type="NCBI Taxonomy" id="2480626"/>
    <lineage>
        <taxon>Bacteria</taxon>
        <taxon>Bacillati</taxon>
        <taxon>Actinomycetota</taxon>
        <taxon>Actinomycetes</taxon>
        <taxon>Streptosporangiales</taxon>
        <taxon>Treboniaceae</taxon>
        <taxon>Trebonia</taxon>
    </lineage>
</organism>
<feature type="chain" id="PRO_5026667754" evidence="1">
    <location>
        <begin position="36"/>
        <end position="446"/>
    </location>
</feature>
<dbReference type="Gene3D" id="3.40.190.10">
    <property type="entry name" value="Periplasmic binding protein-like II"/>
    <property type="match status" value="2"/>
</dbReference>
<feature type="signal peptide" evidence="1">
    <location>
        <begin position="1"/>
        <end position="35"/>
    </location>
</feature>
<evidence type="ECO:0000313" key="2">
    <source>
        <dbReference type="EMBL" id="TVZ00441.1"/>
    </source>
</evidence>
<evidence type="ECO:0000313" key="3">
    <source>
        <dbReference type="Proteomes" id="UP000460272"/>
    </source>
</evidence>
<dbReference type="Proteomes" id="UP000460272">
    <property type="component" value="Unassembled WGS sequence"/>
</dbReference>
<dbReference type="EMBL" id="RPFW01000009">
    <property type="protein sequence ID" value="TVZ00441.1"/>
    <property type="molecule type" value="Genomic_DNA"/>
</dbReference>
<dbReference type="OrthoDB" id="8663148at2"/>
<gene>
    <name evidence="2" type="ORF">EAS64_38120</name>
</gene>
<comment type="caution">
    <text evidence="2">The sequence shown here is derived from an EMBL/GenBank/DDBJ whole genome shotgun (WGS) entry which is preliminary data.</text>
</comment>